<dbReference type="InterPro" id="IPR017972">
    <property type="entry name" value="Cyt_P450_CS"/>
</dbReference>
<proteinExistence type="inferred from homology"/>
<keyword evidence="2 3" id="KW-0408">Iron</keyword>
<dbReference type="Pfam" id="PF00067">
    <property type="entry name" value="p450"/>
    <property type="match status" value="1"/>
</dbReference>
<dbReference type="GO" id="GO:0005506">
    <property type="term" value="F:iron ion binding"/>
    <property type="evidence" value="ECO:0007669"/>
    <property type="project" value="InterPro"/>
</dbReference>
<accession>A0AAE0HVC3</accession>
<dbReference type="AlphaFoldDB" id="A0AAE0HVC3"/>
<keyword evidence="3" id="KW-0349">Heme</keyword>
<dbReference type="PROSITE" id="PS00086">
    <property type="entry name" value="CYTOCHROME_P450"/>
    <property type="match status" value="1"/>
</dbReference>
<sequence>MASTFSVVVGCLAATYLFLPVLLHMTQDAREPPAILTGVPFIGPIFSMTREKFRFCVRLRDQYRLPIYTLRLPISRIYVVKATEAIPKLDIMQKDLMSEDGFRVSWPKHIMPAMSPGADLDHINRKSVQIYVNEMERLQASNGTTRVGLAEWAREMMVTSTGEAIWGPQNPLRDPKYTKTGGYKTASGLVRKRWEHHHDLFVFNEEDFGRGEIGNAFAVLGNTTATTFWVTYHIYKDDQILADVRRELSALVREGEEDGVKTSTIDLAVIKDGCCPILMSTFQEVLRYRAVSNSTCCSTTAVCFAKGSTLMMPGPVQHSETSDWGEDAVQFDYLRFIRKREPGKKRFNRVAFRSFGGGHTLCPGRNFATTEIVSLAALLVLQFDVTPVGGKWVDPTFENSPIAAGFPHPDKDIDKVLFSGDKAMNIVAEDIAAAE</sequence>
<evidence type="ECO:0000256" key="1">
    <source>
        <dbReference type="ARBA" id="ARBA00022723"/>
    </source>
</evidence>
<keyword evidence="5" id="KW-1185">Reference proteome</keyword>
<keyword evidence="1 3" id="KW-0479">Metal-binding</keyword>
<reference evidence="4" key="1">
    <citation type="journal article" date="2023" name="Mol. Phylogenet. Evol.">
        <title>Genome-scale phylogeny and comparative genomics of the fungal order Sordariales.</title>
        <authorList>
            <person name="Hensen N."/>
            <person name="Bonometti L."/>
            <person name="Westerberg I."/>
            <person name="Brannstrom I.O."/>
            <person name="Guillou S."/>
            <person name="Cros-Aarteil S."/>
            <person name="Calhoun S."/>
            <person name="Haridas S."/>
            <person name="Kuo A."/>
            <person name="Mondo S."/>
            <person name="Pangilinan J."/>
            <person name="Riley R."/>
            <person name="LaButti K."/>
            <person name="Andreopoulos B."/>
            <person name="Lipzen A."/>
            <person name="Chen C."/>
            <person name="Yan M."/>
            <person name="Daum C."/>
            <person name="Ng V."/>
            <person name="Clum A."/>
            <person name="Steindorff A."/>
            <person name="Ohm R.A."/>
            <person name="Martin F."/>
            <person name="Silar P."/>
            <person name="Natvig D.O."/>
            <person name="Lalanne C."/>
            <person name="Gautier V."/>
            <person name="Ament-Velasquez S.L."/>
            <person name="Kruys A."/>
            <person name="Hutchinson M.I."/>
            <person name="Powell A.J."/>
            <person name="Barry K."/>
            <person name="Miller A.N."/>
            <person name="Grigoriev I.V."/>
            <person name="Debuchy R."/>
            <person name="Gladieux P."/>
            <person name="Hiltunen Thoren M."/>
            <person name="Johannesson H."/>
        </authorList>
    </citation>
    <scope>NUCLEOTIDE SEQUENCE</scope>
    <source>
        <strain evidence="4">CBS 118394</strain>
    </source>
</reference>
<evidence type="ECO:0000256" key="3">
    <source>
        <dbReference type="RuleBase" id="RU000461"/>
    </source>
</evidence>
<dbReference type="Gene3D" id="1.10.630.10">
    <property type="entry name" value="Cytochrome P450"/>
    <property type="match status" value="2"/>
</dbReference>
<dbReference type="GO" id="GO:0020037">
    <property type="term" value="F:heme binding"/>
    <property type="evidence" value="ECO:0007669"/>
    <property type="project" value="InterPro"/>
</dbReference>
<dbReference type="GO" id="GO:0004497">
    <property type="term" value="F:monooxygenase activity"/>
    <property type="evidence" value="ECO:0007669"/>
    <property type="project" value="UniProtKB-KW"/>
</dbReference>
<dbReference type="PANTHER" id="PTHR47582:SF1">
    <property type="entry name" value="P450, PUTATIVE (EUROFUNG)-RELATED"/>
    <property type="match status" value="1"/>
</dbReference>
<name>A0AAE0HVC3_9PEZI</name>
<protein>
    <submittedName>
        <fullName evidence="4">Cytochrome P450</fullName>
    </submittedName>
</protein>
<dbReference type="InterPro" id="IPR036396">
    <property type="entry name" value="Cyt_P450_sf"/>
</dbReference>
<comment type="similarity">
    <text evidence="3">Belongs to the cytochrome P450 family.</text>
</comment>
<gene>
    <name evidence="4" type="ORF">B0H66DRAFT_584054</name>
</gene>
<comment type="caution">
    <text evidence="4">The sequence shown here is derived from an EMBL/GenBank/DDBJ whole genome shotgun (WGS) entry which is preliminary data.</text>
</comment>
<dbReference type="InterPro" id="IPR001128">
    <property type="entry name" value="Cyt_P450"/>
</dbReference>
<organism evidence="4 5">
    <name type="scientific">Apodospora peruviana</name>
    <dbReference type="NCBI Taxonomy" id="516989"/>
    <lineage>
        <taxon>Eukaryota</taxon>
        <taxon>Fungi</taxon>
        <taxon>Dikarya</taxon>
        <taxon>Ascomycota</taxon>
        <taxon>Pezizomycotina</taxon>
        <taxon>Sordariomycetes</taxon>
        <taxon>Sordariomycetidae</taxon>
        <taxon>Sordariales</taxon>
        <taxon>Lasiosphaeriaceae</taxon>
        <taxon>Apodospora</taxon>
    </lineage>
</organism>
<dbReference type="Proteomes" id="UP001283341">
    <property type="component" value="Unassembled WGS sequence"/>
</dbReference>
<evidence type="ECO:0000313" key="4">
    <source>
        <dbReference type="EMBL" id="KAK3313272.1"/>
    </source>
</evidence>
<dbReference type="GO" id="GO:0016705">
    <property type="term" value="F:oxidoreductase activity, acting on paired donors, with incorporation or reduction of molecular oxygen"/>
    <property type="evidence" value="ECO:0007669"/>
    <property type="project" value="InterPro"/>
</dbReference>
<dbReference type="PANTHER" id="PTHR47582">
    <property type="entry name" value="P450, PUTATIVE (EUROFUNG)-RELATED"/>
    <property type="match status" value="1"/>
</dbReference>
<keyword evidence="3" id="KW-0560">Oxidoreductase</keyword>
<evidence type="ECO:0000256" key="2">
    <source>
        <dbReference type="ARBA" id="ARBA00023004"/>
    </source>
</evidence>
<dbReference type="InterPro" id="IPR053007">
    <property type="entry name" value="CYP450_monoxygenase_sec-met"/>
</dbReference>
<keyword evidence="3" id="KW-0503">Monooxygenase</keyword>
<dbReference type="SUPFAM" id="SSF48264">
    <property type="entry name" value="Cytochrome P450"/>
    <property type="match status" value="1"/>
</dbReference>
<reference evidence="4" key="2">
    <citation type="submission" date="2023-06" db="EMBL/GenBank/DDBJ databases">
        <authorList>
            <consortium name="Lawrence Berkeley National Laboratory"/>
            <person name="Haridas S."/>
            <person name="Hensen N."/>
            <person name="Bonometti L."/>
            <person name="Westerberg I."/>
            <person name="Brannstrom I.O."/>
            <person name="Guillou S."/>
            <person name="Cros-Aarteil S."/>
            <person name="Calhoun S."/>
            <person name="Kuo A."/>
            <person name="Mondo S."/>
            <person name="Pangilinan J."/>
            <person name="Riley R."/>
            <person name="Labutti K."/>
            <person name="Andreopoulos B."/>
            <person name="Lipzen A."/>
            <person name="Chen C."/>
            <person name="Yanf M."/>
            <person name="Daum C."/>
            <person name="Ng V."/>
            <person name="Clum A."/>
            <person name="Steindorff A."/>
            <person name="Ohm R."/>
            <person name="Martin F."/>
            <person name="Silar P."/>
            <person name="Natvig D."/>
            <person name="Lalanne C."/>
            <person name="Gautier V."/>
            <person name="Ament-Velasquez S.L."/>
            <person name="Kruys A."/>
            <person name="Hutchinson M.I."/>
            <person name="Powell A.J."/>
            <person name="Barry K."/>
            <person name="Miller A.N."/>
            <person name="Grigoriev I.V."/>
            <person name="Debuchy R."/>
            <person name="Gladieux P."/>
            <person name="Thoren M.H."/>
            <person name="Johannesson H."/>
        </authorList>
    </citation>
    <scope>NUCLEOTIDE SEQUENCE</scope>
    <source>
        <strain evidence="4">CBS 118394</strain>
    </source>
</reference>
<evidence type="ECO:0000313" key="5">
    <source>
        <dbReference type="Proteomes" id="UP001283341"/>
    </source>
</evidence>
<dbReference type="EMBL" id="JAUEDM010000007">
    <property type="protein sequence ID" value="KAK3313272.1"/>
    <property type="molecule type" value="Genomic_DNA"/>
</dbReference>